<name>A0A8C7B0E7_NEOVI</name>
<dbReference type="GO" id="GO:0140297">
    <property type="term" value="F:DNA-binding transcription factor binding"/>
    <property type="evidence" value="ECO:0007669"/>
    <property type="project" value="TreeGrafter"/>
</dbReference>
<accession>A0A8C7B0E7</accession>
<proteinExistence type="predicted"/>
<protein>
    <submittedName>
        <fullName evidence="1">Uncharacterized protein</fullName>
    </submittedName>
</protein>
<evidence type="ECO:0000313" key="1">
    <source>
        <dbReference type="Ensembl" id="ENSNVIP00000016627.1"/>
    </source>
</evidence>
<sequence length="81" mass="8962">MSKGIHTQIMNGPLHPLTLAALLSGRDQTMEIPVLRDLATVAFCDAYSVIDQQALPRQALWVWLPEDFLKPGKGSSLEACW</sequence>
<organism evidence="1 2">
    <name type="scientific">Neovison vison</name>
    <name type="common">American mink</name>
    <name type="synonym">Mustela vison</name>
    <dbReference type="NCBI Taxonomy" id="452646"/>
    <lineage>
        <taxon>Eukaryota</taxon>
        <taxon>Metazoa</taxon>
        <taxon>Chordata</taxon>
        <taxon>Craniata</taxon>
        <taxon>Vertebrata</taxon>
        <taxon>Euteleostomi</taxon>
        <taxon>Mammalia</taxon>
        <taxon>Eutheria</taxon>
        <taxon>Laurasiatheria</taxon>
        <taxon>Carnivora</taxon>
        <taxon>Caniformia</taxon>
        <taxon>Musteloidea</taxon>
        <taxon>Mustelidae</taxon>
        <taxon>Mustelinae</taxon>
        <taxon>Neogale</taxon>
    </lineage>
</organism>
<reference evidence="1" key="2">
    <citation type="submission" date="2025-09" db="UniProtKB">
        <authorList>
            <consortium name="Ensembl"/>
        </authorList>
    </citation>
    <scope>IDENTIFICATION</scope>
</reference>
<dbReference type="Ensembl" id="ENSNVIT00000019396.1">
    <property type="protein sequence ID" value="ENSNVIP00000016627.1"/>
    <property type="gene ID" value="ENSNVIG00000013032.1"/>
</dbReference>
<keyword evidence="2" id="KW-1185">Reference proteome</keyword>
<dbReference type="AlphaFoldDB" id="A0A8C7B0E7"/>
<dbReference type="Proteomes" id="UP000694425">
    <property type="component" value="Unplaced"/>
</dbReference>
<dbReference type="SUPFAM" id="SSF52283">
    <property type="entry name" value="Formate/glycerate dehydrogenase catalytic domain-like"/>
    <property type="match status" value="1"/>
</dbReference>
<evidence type="ECO:0000313" key="2">
    <source>
        <dbReference type="Proteomes" id="UP000694425"/>
    </source>
</evidence>
<dbReference type="GO" id="GO:0006357">
    <property type="term" value="P:regulation of transcription by RNA polymerase II"/>
    <property type="evidence" value="ECO:0007669"/>
    <property type="project" value="TreeGrafter"/>
</dbReference>
<dbReference type="InterPro" id="IPR051638">
    <property type="entry name" value="CTBP_dehydrogenase"/>
</dbReference>
<dbReference type="GO" id="GO:0003713">
    <property type="term" value="F:transcription coactivator activity"/>
    <property type="evidence" value="ECO:0007669"/>
    <property type="project" value="TreeGrafter"/>
</dbReference>
<dbReference type="GO" id="GO:0003714">
    <property type="term" value="F:transcription corepressor activity"/>
    <property type="evidence" value="ECO:0007669"/>
    <property type="project" value="TreeGrafter"/>
</dbReference>
<dbReference type="PANTHER" id="PTHR46029">
    <property type="entry name" value="C-TERMINAL-BINDING PROTEIN"/>
    <property type="match status" value="1"/>
</dbReference>
<dbReference type="GO" id="GO:0005634">
    <property type="term" value="C:nucleus"/>
    <property type="evidence" value="ECO:0007669"/>
    <property type="project" value="TreeGrafter"/>
</dbReference>
<dbReference type="PANTHER" id="PTHR46029:SF3">
    <property type="entry name" value="C-TERMINAL-BINDING PROTEIN 2"/>
    <property type="match status" value="1"/>
</dbReference>
<dbReference type="GO" id="GO:0001221">
    <property type="term" value="F:transcription coregulator binding"/>
    <property type="evidence" value="ECO:0007669"/>
    <property type="project" value="TreeGrafter"/>
</dbReference>
<reference evidence="1" key="1">
    <citation type="submission" date="2025-08" db="UniProtKB">
        <authorList>
            <consortium name="Ensembl"/>
        </authorList>
    </citation>
    <scope>IDENTIFICATION</scope>
</reference>